<evidence type="ECO:0000313" key="1">
    <source>
        <dbReference type="EMBL" id="PZX46010.1"/>
    </source>
</evidence>
<gene>
    <name evidence="1" type="ORF">LX76_04711</name>
</gene>
<evidence type="ECO:0008006" key="3">
    <source>
        <dbReference type="Google" id="ProtNLM"/>
    </source>
</evidence>
<dbReference type="Proteomes" id="UP000249538">
    <property type="component" value="Unassembled WGS sequence"/>
</dbReference>
<feature type="non-terminal residue" evidence="1">
    <location>
        <position position="115"/>
    </location>
</feature>
<evidence type="ECO:0000313" key="2">
    <source>
        <dbReference type="Proteomes" id="UP000249538"/>
    </source>
</evidence>
<sequence>MYHPSMKAKMADLEAAKTRLSAELTTNPEPPALRLHPSLTDLYRKKIADLAAALSDPSVKLEAASALRGLVSEVRMIPDATAPDGHRIDLAGALANIMALGGADMTKPPRIARAG</sequence>
<dbReference type="AlphaFoldDB" id="A0A2W7QJ82"/>
<accession>A0A2W7QJ82</accession>
<comment type="caution">
    <text evidence="1">The sequence shown here is derived from an EMBL/GenBank/DDBJ whole genome shotgun (WGS) entry which is preliminary data.</text>
</comment>
<protein>
    <recommendedName>
        <fullName evidence="3">Recombinase</fullName>
    </recommendedName>
</protein>
<organism evidence="1 2">
    <name type="scientific">Cereibacter changlensis</name>
    <dbReference type="NCBI Taxonomy" id="402884"/>
    <lineage>
        <taxon>Bacteria</taxon>
        <taxon>Pseudomonadati</taxon>
        <taxon>Pseudomonadota</taxon>
        <taxon>Alphaproteobacteria</taxon>
        <taxon>Rhodobacterales</taxon>
        <taxon>Paracoccaceae</taxon>
        <taxon>Cereibacter</taxon>
    </lineage>
</organism>
<dbReference type="EMBL" id="QKZS01000061">
    <property type="protein sequence ID" value="PZX46010.1"/>
    <property type="molecule type" value="Genomic_DNA"/>
</dbReference>
<proteinExistence type="predicted"/>
<name>A0A2W7QJ82_9RHOB</name>
<reference evidence="1 2" key="1">
    <citation type="submission" date="2018-06" db="EMBL/GenBank/DDBJ databases">
        <title>Genomic Encyclopedia of Archaeal and Bacterial Type Strains, Phase II (KMG-II): from individual species to whole genera.</title>
        <authorList>
            <person name="Goeker M."/>
        </authorList>
    </citation>
    <scope>NUCLEOTIDE SEQUENCE [LARGE SCALE GENOMIC DNA]</scope>
    <source>
        <strain evidence="1 2">DSM 18774</strain>
    </source>
</reference>